<evidence type="ECO:0000256" key="5">
    <source>
        <dbReference type="ARBA" id="ARBA00093456"/>
    </source>
</evidence>
<keyword evidence="3" id="KW-0832">Ubl conjugation</keyword>
<evidence type="ECO:0000256" key="6">
    <source>
        <dbReference type="SAM" id="MobiDB-lite"/>
    </source>
</evidence>
<feature type="region of interest" description="Disordered" evidence="6">
    <location>
        <begin position="1295"/>
        <end position="1500"/>
    </location>
</feature>
<keyword evidence="2" id="KW-1017">Isopeptide bond</keyword>
<sequence>MSLLELVQDAGCSFDSDRIVLATEPALLRRELSRRIRSDARFPNNLDDLVESLTEYLQDVDCLRKCLLPCTLSGSDGSKRNQDSLIRIILSVDAIQPHIITYILERLPEFYDELENDQSSSCTARLILHQLRWSEHIVEPHKLSEKLIEIIEITPTVIQHELITSLPDIVTDAMHKSIATYLKELMNEKSELTVPVLDTLSNLTLHPDSLDELRETVLERLESAELDDLAIIVKFLLQTSTSHSIDFVILGIRNKLDFRSLGTAPIHASNSSSSSQLSRKNTPEALILESIKTGLQFHKFVCDAWIKSLVALTEPEAHRVIDVVVLFILHSMTSMKKKIEQIFRKKVAAGLIGPALIDETVQFHAIGLANYWGTLLSLAENVLRGSQQQTTLATVANALYAAVFKASDAYYRQEVVGALVTHVGSGQTMEMDTALGCLLSLSRHNVNAMVIYGVFIKGVLDYLDNLSLSQIRTLFTVYSILALAPSARMTSGTAANLWSDIQIIIRKQLANPREKYKKIGVVGSLAAVSILSSQELHKQDSASETIGQGSSSQAPMRTYSEPLLREARQMIELIMRHCQEQPICVTLMYDELTHMMMHCDMVAPFQTWLSETLTGEFGDQYVVAMEEAETVIGNISQVASVTLKPQVKYHLDGQDGSIVLRLYDMVYNVGDKKKQKRVAPFCAIFGLLQASQKRLCGGSLEEIDGLLGCGIVLFQTQDIEDVIRDLQTHEITDACDILFYAINWMRELLNAFCDTDTQDEETVSKCIARLKNTIEMEALLEKLSSELSSPYVPLELHHTSSVISYKGKGLELKSTGASQSSANAEAKKPKPAPPKAVKESINYKHHLRALKLEVLTLLQRREIDGDRLGYPEISYILTDLNEKLDIKIVPAPFNSSLAKKKANIESKHNVHTLAFLSRMSSAEFVANIITYLPYIVEFLENLYEDVQLQDTQSGRIPKASEAEPLVKCTSQIFNILYKLLSWPGFQNVEHHDLLRRFVRVLAQRISCDVTQTRDFHLDVADAHKYLARFRQNMPQASTIVMLYKILDRLMAMSTQPISLKATAYSTVTYILSTEWLDWRDIKKDMPFLVEQSVEMAEEPLDALQHYVGDVLPRYEQEDTVEGHPLLRSDNVPFYYQALINQMVKAIDTVLEQAEEQDPADTLMRHGRVVKMFERITTYIKTKNQRNLYTVLLKHARAFVDQFIKHTIPYFSRQFRYHRDTIMVIFKDFQTSTRMLQIICSHVKVLKDIQLAAHVPPLKKSMESVIFQVKMLLTENNAPADAFFLGALKHRDIRGMEVSSQIPRDESDIDDDEDEEDEEEDEGENIQDEEEDTERVQVSRSVKTRKVPKSKPATKAARRGEQPIYRTSSQVPTSDEEEEEDEEQLILESEDEHEESSRRTRTPTPAPNSDEDEIVDEAEENQVRSYASDEDEQLAEQADGGGFVVESAEEADETEEAEESEDNIENARPVSLTSKQSEAVAQPRKRRLGPGRPRIPKKMKF</sequence>
<dbReference type="GO" id="GO:0007129">
    <property type="term" value="P:homologous chromosome pairing at meiosis"/>
    <property type="evidence" value="ECO:0007669"/>
    <property type="project" value="TreeGrafter"/>
</dbReference>
<reference evidence="7 8" key="1">
    <citation type="submission" date="2016-07" db="EMBL/GenBank/DDBJ databases">
        <title>Pervasive Adenine N6-methylation of Active Genes in Fungi.</title>
        <authorList>
            <consortium name="DOE Joint Genome Institute"/>
            <person name="Mondo S.J."/>
            <person name="Dannebaum R.O."/>
            <person name="Kuo R.C."/>
            <person name="Labutti K."/>
            <person name="Haridas S."/>
            <person name="Kuo A."/>
            <person name="Salamov A."/>
            <person name="Ahrendt S.R."/>
            <person name="Lipzen A."/>
            <person name="Sullivan W."/>
            <person name="Andreopoulos W.B."/>
            <person name="Clum A."/>
            <person name="Lindquist E."/>
            <person name="Daum C."/>
            <person name="Ramamoorthy G.K."/>
            <person name="Gryganskyi A."/>
            <person name="Culley D."/>
            <person name="Magnuson J.K."/>
            <person name="James T.Y."/>
            <person name="O'Malley M.A."/>
            <person name="Stajich J.E."/>
            <person name="Spatafora J.W."/>
            <person name="Visel A."/>
            <person name="Grigoriev I.V."/>
        </authorList>
    </citation>
    <scope>NUCLEOTIDE SEQUENCE [LARGE SCALE GENOMIC DNA]</scope>
    <source>
        <strain evidence="7 8">NRRL 2496</strain>
    </source>
</reference>
<feature type="region of interest" description="Disordered" evidence="6">
    <location>
        <begin position="816"/>
        <end position="836"/>
    </location>
</feature>
<dbReference type="InParanoid" id="A0A1X2H4S5"/>
<dbReference type="OrthoDB" id="27031at2759"/>
<dbReference type="Proteomes" id="UP000242180">
    <property type="component" value="Unassembled WGS sequence"/>
</dbReference>
<comment type="caution">
    <text evidence="7">The sequence shown here is derived from an EMBL/GenBank/DDBJ whole genome shotgun (WGS) entry which is preliminary data.</text>
</comment>
<dbReference type="InterPro" id="IPR029448">
    <property type="entry name" value="FANCD2"/>
</dbReference>
<proteinExistence type="inferred from homology"/>
<comment type="similarity">
    <text evidence="5">Belongs to the Fanconi anemia protein FANCD2 family.</text>
</comment>
<feature type="compositionally biased region" description="Basic residues" evidence="6">
    <location>
        <begin position="1482"/>
        <end position="1500"/>
    </location>
</feature>
<name>A0A1X2H4S5_SYNRA</name>
<dbReference type="GO" id="GO:0036297">
    <property type="term" value="P:interstrand cross-link repair"/>
    <property type="evidence" value="ECO:0007669"/>
    <property type="project" value="TreeGrafter"/>
</dbReference>
<evidence type="ECO:0000256" key="2">
    <source>
        <dbReference type="ARBA" id="ARBA00022499"/>
    </source>
</evidence>
<evidence type="ECO:0000256" key="1">
    <source>
        <dbReference type="ARBA" id="ARBA00004123"/>
    </source>
</evidence>
<accession>A0A1X2H4S5</accession>
<evidence type="ECO:0000256" key="3">
    <source>
        <dbReference type="ARBA" id="ARBA00022843"/>
    </source>
</evidence>
<dbReference type="EMBL" id="MCGN01000009">
    <property type="protein sequence ID" value="ORY92990.1"/>
    <property type="molecule type" value="Genomic_DNA"/>
</dbReference>
<dbReference type="GO" id="GO:0070182">
    <property type="term" value="F:DNA polymerase binding"/>
    <property type="evidence" value="ECO:0007669"/>
    <property type="project" value="TreeGrafter"/>
</dbReference>
<dbReference type="Pfam" id="PF14631">
    <property type="entry name" value="FancD2"/>
    <property type="match status" value="2"/>
</dbReference>
<comment type="subcellular location">
    <subcellularLocation>
        <location evidence="1">Nucleus</location>
    </subcellularLocation>
</comment>
<dbReference type="GO" id="GO:0005634">
    <property type="term" value="C:nucleus"/>
    <property type="evidence" value="ECO:0007669"/>
    <property type="project" value="UniProtKB-SubCell"/>
</dbReference>
<dbReference type="PANTHER" id="PTHR32086:SF0">
    <property type="entry name" value="FANCONI ANEMIA GROUP D2 PROTEIN"/>
    <property type="match status" value="1"/>
</dbReference>
<dbReference type="GO" id="GO:1990918">
    <property type="term" value="P:double-strand break repair involved in meiotic recombination"/>
    <property type="evidence" value="ECO:0007669"/>
    <property type="project" value="TreeGrafter"/>
</dbReference>
<keyword evidence="4" id="KW-0539">Nucleus</keyword>
<organism evidence="7 8">
    <name type="scientific">Syncephalastrum racemosum</name>
    <name type="common">Filamentous fungus</name>
    <dbReference type="NCBI Taxonomy" id="13706"/>
    <lineage>
        <taxon>Eukaryota</taxon>
        <taxon>Fungi</taxon>
        <taxon>Fungi incertae sedis</taxon>
        <taxon>Mucoromycota</taxon>
        <taxon>Mucoromycotina</taxon>
        <taxon>Mucoromycetes</taxon>
        <taxon>Mucorales</taxon>
        <taxon>Syncephalastraceae</taxon>
        <taxon>Syncephalastrum</taxon>
    </lineage>
</organism>
<feature type="compositionally biased region" description="Acidic residues" evidence="6">
    <location>
        <begin position="1373"/>
        <end position="1393"/>
    </location>
</feature>
<evidence type="ECO:0000256" key="4">
    <source>
        <dbReference type="ARBA" id="ARBA00023242"/>
    </source>
</evidence>
<dbReference type="GO" id="GO:0000793">
    <property type="term" value="C:condensed chromosome"/>
    <property type="evidence" value="ECO:0007669"/>
    <property type="project" value="TreeGrafter"/>
</dbReference>
<protein>
    <submittedName>
        <fullName evidence="7">Fanconi anaemia protein FANCD2</fullName>
    </submittedName>
</protein>
<feature type="compositionally biased region" description="Acidic residues" evidence="6">
    <location>
        <begin position="1306"/>
        <end position="1332"/>
    </location>
</feature>
<feature type="compositionally biased region" description="Acidic residues" evidence="6">
    <location>
        <begin position="1446"/>
        <end position="1463"/>
    </location>
</feature>
<dbReference type="STRING" id="13706.A0A1X2H4S5"/>
<keyword evidence="8" id="KW-1185">Reference proteome</keyword>
<gene>
    <name evidence="7" type="ORF">BCR43DRAFT_558293</name>
</gene>
<dbReference type="OMA" id="QCIRGNT"/>
<feature type="compositionally biased region" description="Acidic residues" evidence="6">
    <location>
        <begin position="1408"/>
        <end position="1419"/>
    </location>
</feature>
<evidence type="ECO:0000313" key="7">
    <source>
        <dbReference type="EMBL" id="ORY92990.1"/>
    </source>
</evidence>
<evidence type="ECO:0000313" key="8">
    <source>
        <dbReference type="Proteomes" id="UP000242180"/>
    </source>
</evidence>
<dbReference type="GO" id="GO:0031573">
    <property type="term" value="P:mitotic intra-S DNA damage checkpoint signaling"/>
    <property type="evidence" value="ECO:0007669"/>
    <property type="project" value="TreeGrafter"/>
</dbReference>
<dbReference type="PANTHER" id="PTHR32086">
    <property type="entry name" value="FANCONI ANEMIA GROUP D2 PROTEIN"/>
    <property type="match status" value="1"/>
</dbReference>